<dbReference type="OrthoDB" id="10055355at2759"/>
<protein>
    <submittedName>
        <fullName evidence="2">Uncharacterized protein</fullName>
    </submittedName>
</protein>
<evidence type="ECO:0000313" key="3">
    <source>
        <dbReference type="EMBL" id="CAF3917088.1"/>
    </source>
</evidence>
<dbReference type="EMBL" id="CAJNOQ010006969">
    <property type="protein sequence ID" value="CAF1153600.1"/>
    <property type="molecule type" value="Genomic_DNA"/>
</dbReference>
<sequence>MSGSINQMNQELKRRRSESPFRTIDRVDGATLNIGDSQDHVQFTDGWALKRDGTWKHENKNAKPRTLSNKEKEWLTKHGWTLPKE</sequence>
<dbReference type="AlphaFoldDB" id="A0A814SWM1"/>
<name>A0A814SWM1_9BILA</name>
<evidence type="ECO:0000313" key="2">
    <source>
        <dbReference type="EMBL" id="CAF1153600.1"/>
    </source>
</evidence>
<feature type="region of interest" description="Disordered" evidence="1">
    <location>
        <begin position="55"/>
        <end position="85"/>
    </location>
</feature>
<dbReference type="Proteomes" id="UP000681722">
    <property type="component" value="Unassembled WGS sequence"/>
</dbReference>
<proteinExistence type="predicted"/>
<feature type="compositionally biased region" description="Polar residues" evidence="1">
    <location>
        <begin position="1"/>
        <end position="10"/>
    </location>
</feature>
<gene>
    <name evidence="2" type="ORF">GPM918_LOCUS21311</name>
    <name evidence="3" type="ORF">SRO942_LOCUS21308</name>
</gene>
<comment type="caution">
    <text evidence="2">The sequence shown here is derived from an EMBL/GenBank/DDBJ whole genome shotgun (WGS) entry which is preliminary data.</text>
</comment>
<keyword evidence="4" id="KW-1185">Reference proteome</keyword>
<evidence type="ECO:0000256" key="1">
    <source>
        <dbReference type="SAM" id="MobiDB-lite"/>
    </source>
</evidence>
<organism evidence="2 4">
    <name type="scientific">Didymodactylos carnosus</name>
    <dbReference type="NCBI Taxonomy" id="1234261"/>
    <lineage>
        <taxon>Eukaryota</taxon>
        <taxon>Metazoa</taxon>
        <taxon>Spiralia</taxon>
        <taxon>Gnathifera</taxon>
        <taxon>Rotifera</taxon>
        <taxon>Eurotatoria</taxon>
        <taxon>Bdelloidea</taxon>
        <taxon>Philodinida</taxon>
        <taxon>Philodinidae</taxon>
        <taxon>Didymodactylos</taxon>
    </lineage>
</organism>
<dbReference type="EMBL" id="CAJOBC010006969">
    <property type="protein sequence ID" value="CAF3917088.1"/>
    <property type="molecule type" value="Genomic_DNA"/>
</dbReference>
<accession>A0A814SWM1</accession>
<dbReference type="Proteomes" id="UP000663829">
    <property type="component" value="Unassembled WGS sequence"/>
</dbReference>
<reference evidence="2" key="1">
    <citation type="submission" date="2021-02" db="EMBL/GenBank/DDBJ databases">
        <authorList>
            <person name="Nowell W R."/>
        </authorList>
    </citation>
    <scope>NUCLEOTIDE SEQUENCE</scope>
</reference>
<evidence type="ECO:0000313" key="4">
    <source>
        <dbReference type="Proteomes" id="UP000663829"/>
    </source>
</evidence>
<feature type="region of interest" description="Disordered" evidence="1">
    <location>
        <begin position="1"/>
        <end position="22"/>
    </location>
</feature>